<dbReference type="InterPro" id="IPR013785">
    <property type="entry name" value="Aldolase_TIM"/>
</dbReference>
<dbReference type="Pfam" id="PF04095">
    <property type="entry name" value="NAPRTase"/>
    <property type="match status" value="1"/>
</dbReference>
<accession>A0A1V4QDP2</accession>
<evidence type="ECO:0000256" key="7">
    <source>
        <dbReference type="ARBA" id="ARBA00022679"/>
    </source>
</evidence>
<feature type="domain" description="Nicotinate phosphoribosyltransferase N-terminal" evidence="11">
    <location>
        <begin position="7"/>
        <end position="130"/>
    </location>
</feature>
<dbReference type="InterPro" id="IPR041525">
    <property type="entry name" value="N/Namide_PRibTrfase"/>
</dbReference>
<sequence length="489" mass="55252">MKSNLGLLTDLYELTMIQGYYMTAPEQKAVFDMFFRRQPFNGGFTIFAGLYPLIDTILNLRFTPDDLAYLKSLKIFKNEFLDYLSHFRFSGDIFAVEEGSVVFPNEPLIRVSGKLIEAQLIESILLNFINYQSLIATKTARIVLASNGGKVLEFGLRRAHGVDGAISAARASFIGGASATSNVLAGKLFNIPVSGTMAHSWIMSFEDELTAFERYAEIYPENCILLVDTYDTLKSGIPNAITVFKKLKEKGIKNFGVRLDSGDLDYLSKEAKRLFNVQGLDQVKIYASNELDEWIINQITKNRSPIDAWGVGSKLVTGDKDPFLTGVYKIVAKGEGKKLMPCIKVSNNPEKMSNPGIKNILRFYDKNNMMLGDLIYLEGEEQLIKALKTGKPIRFNHPSIDYAFFTLKDYARAEVLLKPIVKNGKKLRNEPELRKIQEFAKQELDSLDPTYKRLINPHIYKVSISDKLKEMKQKLISKYTIIFEQKGGD</sequence>
<gene>
    <name evidence="13" type="ORF">BXT86_06240</name>
</gene>
<evidence type="ECO:0000313" key="14">
    <source>
        <dbReference type="Proteomes" id="UP000191663"/>
    </source>
</evidence>
<dbReference type="InterPro" id="IPR007229">
    <property type="entry name" value="Nic_PRibTrfase-Fam"/>
</dbReference>
<comment type="PTM">
    <text evidence="9">Transiently phosphorylated on a His residue during the reaction cycle. Phosphorylation strongly increases the affinity for substrates and increases the rate of nicotinate D-ribonucleotide production. Dephosphorylation regenerates the low-affinity form of the enzyme, leading to product release.</text>
</comment>
<keyword evidence="13" id="KW-0328">Glycosyltransferase</keyword>
<reference evidence="14" key="1">
    <citation type="submission" date="2017-01" db="EMBL/GenBank/DDBJ databases">
        <title>Novel pathways for hydrocarbon cycling and metabolic interdependencies in hydrothermal sediment communities.</title>
        <authorList>
            <person name="Dombrowski N."/>
            <person name="Seitz K."/>
            <person name="Teske A."/>
            <person name="Baker B."/>
        </authorList>
    </citation>
    <scope>NUCLEOTIDE SEQUENCE [LARGE SCALE GENOMIC DNA]</scope>
</reference>
<dbReference type="PANTHER" id="PTHR11098:SF1">
    <property type="entry name" value="NICOTINATE PHOSPHORIBOSYLTRANSFERASE"/>
    <property type="match status" value="1"/>
</dbReference>
<organism evidence="13 14">
    <name type="scientific">candidate division WOR-3 bacterium 4484_100</name>
    <dbReference type="NCBI Taxonomy" id="1936077"/>
    <lineage>
        <taxon>Bacteria</taxon>
        <taxon>Bacteria division WOR-3</taxon>
    </lineage>
</organism>
<dbReference type="InterPro" id="IPR041619">
    <property type="entry name" value="NAPRTase_C"/>
</dbReference>
<feature type="domain" description="Nicotinate phosphoribosyltransferase C-terminal" evidence="12">
    <location>
        <begin position="358"/>
        <end position="472"/>
    </location>
</feature>
<dbReference type="InterPro" id="IPR040727">
    <property type="entry name" value="NAPRTase_N"/>
</dbReference>
<keyword evidence="5 9" id="KW-0436">Ligase</keyword>
<evidence type="ECO:0000259" key="12">
    <source>
        <dbReference type="Pfam" id="PF17956"/>
    </source>
</evidence>
<evidence type="ECO:0000313" key="13">
    <source>
        <dbReference type="EMBL" id="OPX17480.1"/>
    </source>
</evidence>
<dbReference type="GO" id="GO:0047280">
    <property type="term" value="F:nicotinamide phosphoribosyltransferase activity"/>
    <property type="evidence" value="ECO:0007669"/>
    <property type="project" value="UniProtKB-ARBA"/>
</dbReference>
<evidence type="ECO:0000256" key="5">
    <source>
        <dbReference type="ARBA" id="ARBA00022598"/>
    </source>
</evidence>
<comment type="caution">
    <text evidence="13">The sequence shown here is derived from an EMBL/GenBank/DDBJ whole genome shotgun (WGS) entry which is preliminary data.</text>
</comment>
<evidence type="ECO:0000256" key="9">
    <source>
        <dbReference type="RuleBase" id="RU365100"/>
    </source>
</evidence>
<dbReference type="NCBIfam" id="TIGR01513">
    <property type="entry name" value="NAPRTase_put"/>
    <property type="match status" value="1"/>
</dbReference>
<dbReference type="Proteomes" id="UP000191663">
    <property type="component" value="Unassembled WGS sequence"/>
</dbReference>
<evidence type="ECO:0000259" key="11">
    <source>
        <dbReference type="Pfam" id="PF17767"/>
    </source>
</evidence>
<dbReference type="AlphaFoldDB" id="A0A1V4QDP2"/>
<dbReference type="FunFam" id="3.20.20.70:FF:000076">
    <property type="entry name" value="Nicotinate phosphoribosyltransferase"/>
    <property type="match status" value="1"/>
</dbReference>
<proteinExistence type="inferred from homology"/>
<dbReference type="NCBIfam" id="NF006695">
    <property type="entry name" value="PRK09243.1-2"/>
    <property type="match status" value="1"/>
</dbReference>
<dbReference type="EC" id="6.3.4.21" evidence="3 9"/>
<dbReference type="GO" id="GO:0004516">
    <property type="term" value="F:nicotinate phosphoribosyltransferase activity"/>
    <property type="evidence" value="ECO:0007669"/>
    <property type="project" value="UniProtKB-UniRule"/>
</dbReference>
<evidence type="ECO:0000256" key="2">
    <source>
        <dbReference type="ARBA" id="ARBA00010897"/>
    </source>
</evidence>
<evidence type="ECO:0000259" key="10">
    <source>
        <dbReference type="Pfam" id="PF04095"/>
    </source>
</evidence>
<comment type="similarity">
    <text evidence="2 9">Belongs to the NAPRTase family.</text>
</comment>
<dbReference type="Pfam" id="PF17767">
    <property type="entry name" value="NAPRTase_N"/>
    <property type="match status" value="1"/>
</dbReference>
<dbReference type="SUPFAM" id="SSF54675">
    <property type="entry name" value="Nicotinate/Quinolinate PRTase N-terminal domain-like"/>
    <property type="match status" value="1"/>
</dbReference>
<dbReference type="PIRSF" id="PIRSF000484">
    <property type="entry name" value="NAPRT"/>
    <property type="match status" value="1"/>
</dbReference>
<dbReference type="GO" id="GO:0034355">
    <property type="term" value="P:NAD+ biosynthetic process via the salvage pathway"/>
    <property type="evidence" value="ECO:0007669"/>
    <property type="project" value="TreeGrafter"/>
</dbReference>
<keyword evidence="6 9" id="KW-0662">Pyridine nucleotide biosynthesis</keyword>
<evidence type="ECO:0000256" key="8">
    <source>
        <dbReference type="ARBA" id="ARBA00048668"/>
    </source>
</evidence>
<evidence type="ECO:0000256" key="4">
    <source>
        <dbReference type="ARBA" id="ARBA00022553"/>
    </source>
</evidence>
<keyword evidence="7 9" id="KW-0808">Transferase</keyword>
<name>A0A1V4QDP2_UNCW3</name>
<dbReference type="UniPathway" id="UPA00253">
    <property type="reaction ID" value="UER00457"/>
</dbReference>
<dbReference type="PANTHER" id="PTHR11098">
    <property type="entry name" value="NICOTINATE PHOSPHORIBOSYLTRANSFERASE"/>
    <property type="match status" value="1"/>
</dbReference>
<dbReference type="InterPro" id="IPR006405">
    <property type="entry name" value="Nic_PRibTrfase_pncB"/>
</dbReference>
<dbReference type="InterPro" id="IPR036068">
    <property type="entry name" value="Nicotinate_pribotase-like_C"/>
</dbReference>
<comment type="pathway">
    <text evidence="1 9">Cofactor biosynthesis; NAD(+) biosynthesis; nicotinate D-ribonucleotide from nicotinate: step 1/1.</text>
</comment>
<evidence type="ECO:0000256" key="3">
    <source>
        <dbReference type="ARBA" id="ARBA00013236"/>
    </source>
</evidence>
<comment type="catalytic activity">
    <reaction evidence="8 9">
        <text>5-phospho-alpha-D-ribose 1-diphosphate + nicotinate + ATP + H2O = nicotinate beta-D-ribonucleotide + ADP + phosphate + diphosphate</text>
        <dbReference type="Rhea" id="RHEA:36163"/>
        <dbReference type="ChEBI" id="CHEBI:15377"/>
        <dbReference type="ChEBI" id="CHEBI:30616"/>
        <dbReference type="ChEBI" id="CHEBI:32544"/>
        <dbReference type="ChEBI" id="CHEBI:33019"/>
        <dbReference type="ChEBI" id="CHEBI:43474"/>
        <dbReference type="ChEBI" id="CHEBI:57502"/>
        <dbReference type="ChEBI" id="CHEBI:58017"/>
        <dbReference type="ChEBI" id="CHEBI:456216"/>
        <dbReference type="EC" id="6.3.4.21"/>
    </reaction>
</comment>
<keyword evidence="4" id="KW-0597">Phosphoprotein</keyword>
<dbReference type="Gene3D" id="3.20.140.10">
    <property type="entry name" value="nicotinate phosphoribosyltransferase"/>
    <property type="match status" value="1"/>
</dbReference>
<comment type="function">
    <text evidence="9">Catalyzes the first step in the biosynthesis of NAD from nicotinic acid, the ATP-dependent synthesis of beta-nicotinate D-ribonucleotide from nicotinate and 5-phospho-D-ribose 1-phosphate.</text>
</comment>
<evidence type="ECO:0000256" key="6">
    <source>
        <dbReference type="ARBA" id="ARBA00022642"/>
    </source>
</evidence>
<dbReference type="GO" id="GO:0005829">
    <property type="term" value="C:cytosol"/>
    <property type="evidence" value="ECO:0007669"/>
    <property type="project" value="TreeGrafter"/>
</dbReference>
<dbReference type="Gene3D" id="3.20.20.70">
    <property type="entry name" value="Aldolase class I"/>
    <property type="match status" value="1"/>
</dbReference>
<dbReference type="NCBIfam" id="NF009131">
    <property type="entry name" value="PRK12484.1"/>
    <property type="match status" value="1"/>
</dbReference>
<protein>
    <recommendedName>
        <fullName evidence="3 9">Nicotinate phosphoribosyltransferase</fullName>
        <ecNumber evidence="3 9">6.3.4.21</ecNumber>
    </recommendedName>
</protein>
<feature type="domain" description="Nicotinate/nicotinamide phosphoribosyltransferase" evidence="10">
    <location>
        <begin position="151"/>
        <end position="316"/>
    </location>
</feature>
<dbReference type="SUPFAM" id="SSF51690">
    <property type="entry name" value="Nicotinate/Quinolinate PRTase C-terminal domain-like"/>
    <property type="match status" value="1"/>
</dbReference>
<evidence type="ECO:0000256" key="1">
    <source>
        <dbReference type="ARBA" id="ARBA00004952"/>
    </source>
</evidence>
<dbReference type="Pfam" id="PF17956">
    <property type="entry name" value="NAPRTase_C"/>
    <property type="match status" value="1"/>
</dbReference>
<dbReference type="EMBL" id="MUKB01000118">
    <property type="protein sequence ID" value="OPX17480.1"/>
    <property type="molecule type" value="Genomic_DNA"/>
</dbReference>
<dbReference type="CDD" id="cd01570">
    <property type="entry name" value="NAPRTase_A"/>
    <property type="match status" value="1"/>
</dbReference>